<evidence type="ECO:0000256" key="1">
    <source>
        <dbReference type="SAM" id="Phobius"/>
    </source>
</evidence>
<dbReference type="OrthoDB" id="709028at2"/>
<feature type="transmembrane region" description="Helical" evidence="1">
    <location>
        <begin position="40"/>
        <end position="62"/>
    </location>
</feature>
<keyword evidence="1" id="KW-1133">Transmembrane helix</keyword>
<feature type="transmembrane region" description="Helical" evidence="1">
    <location>
        <begin position="120"/>
        <end position="140"/>
    </location>
</feature>
<reference evidence="2 3" key="1">
    <citation type="submission" date="2015-08" db="EMBL/GenBank/DDBJ databases">
        <title>Whole genome sequence of Flavobacterium akiainvivens IK-1T, from decaying Wikstroemia oahuensis, an endemic Hawaiian shrub.</title>
        <authorList>
            <person name="Wan X."/>
            <person name="Hou S."/>
            <person name="Saito J."/>
            <person name="Donachie S."/>
        </authorList>
    </citation>
    <scope>NUCLEOTIDE SEQUENCE [LARGE SCALE GENOMIC DNA]</scope>
    <source>
        <strain evidence="2 3">IK-1</strain>
    </source>
</reference>
<keyword evidence="1" id="KW-0472">Membrane</keyword>
<dbReference type="RefSeq" id="WP_054407253.1">
    <property type="nucleotide sequence ID" value="NZ_FOYA01000008.1"/>
</dbReference>
<name>A0A0M8MHI9_9FLAO</name>
<feature type="transmembrane region" description="Helical" evidence="1">
    <location>
        <begin position="152"/>
        <end position="171"/>
    </location>
</feature>
<feature type="transmembrane region" description="Helical" evidence="1">
    <location>
        <begin position="77"/>
        <end position="94"/>
    </location>
</feature>
<gene>
    <name evidence="2" type="ORF">AM493_07560</name>
</gene>
<dbReference type="AlphaFoldDB" id="A0A0M8MHI9"/>
<dbReference type="Proteomes" id="UP000037755">
    <property type="component" value="Unassembled WGS sequence"/>
</dbReference>
<proteinExistence type="predicted"/>
<evidence type="ECO:0000313" key="2">
    <source>
        <dbReference type="EMBL" id="KOS05907.1"/>
    </source>
</evidence>
<dbReference type="PATRIC" id="fig|1202724.3.peg.1574"/>
<organism evidence="2 3">
    <name type="scientific">Flavobacterium akiainvivens</name>
    <dbReference type="NCBI Taxonomy" id="1202724"/>
    <lineage>
        <taxon>Bacteria</taxon>
        <taxon>Pseudomonadati</taxon>
        <taxon>Bacteroidota</taxon>
        <taxon>Flavobacteriia</taxon>
        <taxon>Flavobacteriales</taxon>
        <taxon>Flavobacteriaceae</taxon>
        <taxon>Flavobacterium</taxon>
    </lineage>
</organism>
<keyword evidence="1" id="KW-0812">Transmembrane</keyword>
<accession>A0A0M8MHI9</accession>
<comment type="caution">
    <text evidence="2">The sequence shown here is derived from an EMBL/GenBank/DDBJ whole genome shotgun (WGS) entry which is preliminary data.</text>
</comment>
<evidence type="ECO:0008006" key="4">
    <source>
        <dbReference type="Google" id="ProtNLM"/>
    </source>
</evidence>
<dbReference type="STRING" id="1202724.AM493_07560"/>
<dbReference type="EMBL" id="LIYD01000005">
    <property type="protein sequence ID" value="KOS05907.1"/>
    <property type="molecule type" value="Genomic_DNA"/>
</dbReference>
<protein>
    <recommendedName>
        <fullName evidence="4">Beta-carotene 15,15'-monooxygenase</fullName>
    </recommendedName>
</protein>
<evidence type="ECO:0000313" key="3">
    <source>
        <dbReference type="Proteomes" id="UP000037755"/>
    </source>
</evidence>
<sequence>MDVLDKLKNDWNKSGNAYPSFSETEIYAMLHKKSSSIVKWILIISILEFAFWAICAVVTSIFGNDYRPPAFLEVLDYINYVVLIIFISIFYINYRKISAQNPVKQLLQNIINIRKVVKFYVIYNLCIISFSLVSALVIYGDDFSNSVNPEQVFAIGIVFIVVVFVLIYFIYRLLYGRLLKKLNENYIELQKIKEI</sequence>
<keyword evidence="3" id="KW-1185">Reference proteome</keyword>